<dbReference type="Pfam" id="PF00696">
    <property type="entry name" value="AA_kinase"/>
    <property type="match status" value="1"/>
</dbReference>
<dbReference type="SUPFAM" id="SSF55021">
    <property type="entry name" value="ACT-like"/>
    <property type="match status" value="2"/>
</dbReference>
<comment type="pathway">
    <text evidence="2">Amino-acid biosynthesis; L-threonine biosynthesis; L-threonine from L-aspartate: step 1/5.</text>
</comment>
<dbReference type="SUPFAM" id="SSF53633">
    <property type="entry name" value="Carbamate kinase-like"/>
    <property type="match status" value="1"/>
</dbReference>
<evidence type="ECO:0000256" key="7">
    <source>
        <dbReference type="ARBA" id="ARBA00022741"/>
    </source>
</evidence>
<dbReference type="EMBL" id="CP014585">
    <property type="protein sequence ID" value="ANZ76257.1"/>
    <property type="molecule type" value="Genomic_DNA"/>
</dbReference>
<dbReference type="PANTHER" id="PTHR21499">
    <property type="entry name" value="ASPARTATE KINASE"/>
    <property type="match status" value="1"/>
</dbReference>
<dbReference type="GO" id="GO:0005524">
    <property type="term" value="F:ATP binding"/>
    <property type="evidence" value="ECO:0007669"/>
    <property type="project" value="UniProtKB-KW"/>
</dbReference>
<name>A0A1B2JE06_PICPA</name>
<gene>
    <name evidence="12" type="primary">HOM3</name>
    <name evidence="12" type="ORF">ATY40_BA7503168</name>
</gene>
<evidence type="ECO:0000313" key="12">
    <source>
        <dbReference type="EMBL" id="ANZ76257.1"/>
    </source>
</evidence>
<dbReference type="InterPro" id="IPR018042">
    <property type="entry name" value="Aspartate_kinase_CS"/>
</dbReference>
<dbReference type="GO" id="GO:0004072">
    <property type="term" value="F:aspartate kinase activity"/>
    <property type="evidence" value="ECO:0007669"/>
    <property type="project" value="UniProtKB-EC"/>
</dbReference>
<dbReference type="GO" id="GO:0005829">
    <property type="term" value="C:cytosol"/>
    <property type="evidence" value="ECO:0007669"/>
    <property type="project" value="TreeGrafter"/>
</dbReference>
<dbReference type="InterPro" id="IPR001341">
    <property type="entry name" value="Asp_kinase"/>
</dbReference>
<keyword evidence="7" id="KW-0547">Nucleotide-binding</keyword>
<dbReference type="PROSITE" id="PS51671">
    <property type="entry name" value="ACT"/>
    <property type="match status" value="1"/>
</dbReference>
<evidence type="ECO:0000256" key="5">
    <source>
        <dbReference type="ARBA" id="ARBA00022679"/>
    </source>
</evidence>
<dbReference type="GO" id="GO:0009089">
    <property type="term" value="P:lysine biosynthetic process via diaminopimelate"/>
    <property type="evidence" value="ECO:0007669"/>
    <property type="project" value="TreeGrafter"/>
</dbReference>
<evidence type="ECO:0000259" key="11">
    <source>
        <dbReference type="PROSITE" id="PS51671"/>
    </source>
</evidence>
<dbReference type="PANTHER" id="PTHR21499:SF59">
    <property type="entry name" value="ASPARTOKINASE"/>
    <property type="match status" value="1"/>
</dbReference>
<keyword evidence="13" id="KW-1185">Reference proteome</keyword>
<dbReference type="InterPro" id="IPR036393">
    <property type="entry name" value="AceGlu_kinase-like_sf"/>
</dbReference>
<comment type="catalytic activity">
    <reaction evidence="10">
        <text>L-aspartate + ATP = 4-phospho-L-aspartate + ADP</text>
        <dbReference type="Rhea" id="RHEA:23776"/>
        <dbReference type="ChEBI" id="CHEBI:29991"/>
        <dbReference type="ChEBI" id="CHEBI:30616"/>
        <dbReference type="ChEBI" id="CHEBI:57535"/>
        <dbReference type="ChEBI" id="CHEBI:456216"/>
        <dbReference type="EC" id="2.7.2.4"/>
    </reaction>
    <physiologicalReaction direction="left-to-right" evidence="10">
        <dbReference type="Rhea" id="RHEA:23777"/>
    </physiologicalReaction>
</comment>
<evidence type="ECO:0000256" key="4">
    <source>
        <dbReference type="ARBA" id="ARBA00013059"/>
    </source>
</evidence>
<dbReference type="EC" id="2.7.2.4" evidence="4"/>
<sequence length="571" mass="63007">MTTHPHPQVLLPRKLANVHPTSNSLKFEKLFQCHVITDSTHNYNLQTSTQSNMSSPALTARRGWVIQKFGGTSVGKFPDKIADDVVKVWNESNRVAVVCSARSSHTKTEGTTSRLLASADVVLDADDDNQYLQFLEKITVDHVENAMEKIQSKKIQDKLIEDTHHEIEEARKLLYASQIIGEVSPKTLDCIMSCGEKLSCLFMAALLNDRGIPAEYVDLSNVVTRDFGTVLDATFYRSLASKLLEIISAIDSSKVPVVTGYFGTIPGGLLNGVGRGYTDLCAALVAVGVDADELQIWKEVDGIFTADPRKVTDARLLQSVTPEEASELTYYGSEVIHPFTMEQVIKARIPIRIKNVENPTGEGTIIYPQNVGRKGEATPPHPPTAVERLPSSIYNKIKTATAVTAKSDIVVVNIHSNKKTLSHGFLAHIFSTLDKYRLVVDLISTSEVYVSMALYVTKTDRKLLRSTVEELKRFGEVEVTHDMAIVSLVGIHMKQLIGIAGAMFKTLADERINIEMISQGANEINISCVINKDDTVKALNAIHSKIITDPFKSNLAIELTSKVSELRLDQY</sequence>
<evidence type="ECO:0000256" key="9">
    <source>
        <dbReference type="ARBA" id="ARBA00022840"/>
    </source>
</evidence>
<accession>A0A1B2JE06</accession>
<dbReference type="Gene3D" id="3.30.70.260">
    <property type="match status" value="2"/>
</dbReference>
<dbReference type="InterPro" id="IPR054352">
    <property type="entry name" value="ACT_Aspartokinase"/>
</dbReference>
<keyword evidence="8" id="KW-0418">Kinase</keyword>
<comment type="pathway">
    <text evidence="1">Amino-acid biosynthesis; L-methionine biosynthesis via de novo pathway; L-homoserine from L-aspartate: step 1/3.</text>
</comment>
<reference evidence="12 13" key="1">
    <citation type="submission" date="2016-02" db="EMBL/GenBank/DDBJ databases">
        <title>Comparative genomic and transcriptomic foundation for Pichia pastoris.</title>
        <authorList>
            <person name="Love K.R."/>
            <person name="Shah K.A."/>
            <person name="Whittaker C.A."/>
            <person name="Wu J."/>
            <person name="Bartlett M.C."/>
            <person name="Ma D."/>
            <person name="Leeson R.L."/>
            <person name="Priest M."/>
            <person name="Young S.K."/>
            <person name="Love J.C."/>
        </authorList>
    </citation>
    <scope>NUCLEOTIDE SEQUENCE [LARGE SCALE GENOMIC DNA]</scope>
    <source>
        <strain evidence="12 13">ATCC 28485</strain>
    </source>
</reference>
<keyword evidence="5" id="KW-0808">Transferase</keyword>
<comment type="similarity">
    <text evidence="3">Belongs to the aspartokinase family.</text>
</comment>
<proteinExistence type="inferred from homology"/>
<evidence type="ECO:0000256" key="8">
    <source>
        <dbReference type="ARBA" id="ARBA00022777"/>
    </source>
</evidence>
<dbReference type="Pfam" id="PF22468">
    <property type="entry name" value="ACT_9"/>
    <property type="match status" value="1"/>
</dbReference>
<dbReference type="InterPro" id="IPR001048">
    <property type="entry name" value="Asp/Glu/Uridylate_kinase"/>
</dbReference>
<dbReference type="OrthoDB" id="4323675at2759"/>
<dbReference type="FunFam" id="3.40.1160.10:FF:000023">
    <property type="entry name" value="Probable aspartokinase"/>
    <property type="match status" value="1"/>
</dbReference>
<dbReference type="Proteomes" id="UP000094565">
    <property type="component" value="Chromosome 2"/>
</dbReference>
<evidence type="ECO:0000256" key="6">
    <source>
        <dbReference type="ARBA" id="ARBA00022697"/>
    </source>
</evidence>
<evidence type="ECO:0000256" key="1">
    <source>
        <dbReference type="ARBA" id="ARBA00004986"/>
    </source>
</evidence>
<dbReference type="GO" id="GO:0009088">
    <property type="term" value="P:threonine biosynthetic process"/>
    <property type="evidence" value="ECO:0007669"/>
    <property type="project" value="UniProtKB-KW"/>
</dbReference>
<dbReference type="AlphaFoldDB" id="A0A1B2JE06"/>
<dbReference type="PROSITE" id="PS00324">
    <property type="entry name" value="ASPARTOKINASE"/>
    <property type="match status" value="1"/>
</dbReference>
<evidence type="ECO:0000256" key="10">
    <source>
        <dbReference type="ARBA" id="ARBA00048561"/>
    </source>
</evidence>
<organism evidence="12 13">
    <name type="scientific">Komagataella pastoris</name>
    <name type="common">Yeast</name>
    <name type="synonym">Pichia pastoris</name>
    <dbReference type="NCBI Taxonomy" id="4922"/>
    <lineage>
        <taxon>Eukaryota</taxon>
        <taxon>Fungi</taxon>
        <taxon>Dikarya</taxon>
        <taxon>Ascomycota</taxon>
        <taxon>Saccharomycotina</taxon>
        <taxon>Pichiomycetes</taxon>
        <taxon>Pichiales</taxon>
        <taxon>Pichiaceae</taxon>
        <taxon>Komagataella</taxon>
    </lineage>
</organism>
<dbReference type="InterPro" id="IPR002912">
    <property type="entry name" value="ACT_dom"/>
</dbReference>
<dbReference type="Gene3D" id="3.40.1160.10">
    <property type="entry name" value="Acetylglutamate kinase-like"/>
    <property type="match status" value="1"/>
</dbReference>
<evidence type="ECO:0000256" key="2">
    <source>
        <dbReference type="ARBA" id="ARBA00005139"/>
    </source>
</evidence>
<protein>
    <recommendedName>
        <fullName evidence="4">aspartate kinase</fullName>
        <ecNumber evidence="4">2.7.2.4</ecNumber>
    </recommendedName>
</protein>
<dbReference type="GO" id="GO:0009090">
    <property type="term" value="P:homoserine biosynthetic process"/>
    <property type="evidence" value="ECO:0007669"/>
    <property type="project" value="TreeGrafter"/>
</dbReference>
<evidence type="ECO:0000256" key="3">
    <source>
        <dbReference type="ARBA" id="ARBA00010122"/>
    </source>
</evidence>
<keyword evidence="6" id="KW-0028">Amino-acid biosynthesis</keyword>
<keyword evidence="6" id="KW-0791">Threonine biosynthesis</keyword>
<evidence type="ECO:0000313" key="13">
    <source>
        <dbReference type="Proteomes" id="UP000094565"/>
    </source>
</evidence>
<feature type="domain" description="ACT" evidence="11">
    <location>
        <begin position="488"/>
        <end position="562"/>
    </location>
</feature>
<dbReference type="NCBIfam" id="TIGR00657">
    <property type="entry name" value="asp_kinases"/>
    <property type="match status" value="1"/>
</dbReference>
<keyword evidence="9" id="KW-0067">ATP-binding</keyword>
<dbReference type="InterPro" id="IPR045865">
    <property type="entry name" value="ACT-like_dom_sf"/>
</dbReference>